<gene>
    <name evidence="1" type="ORF">QH73_0025410</name>
</gene>
<dbReference type="InterPro" id="IPR011044">
    <property type="entry name" value="Quino_amine_DH_bsu"/>
</dbReference>
<reference evidence="1 2" key="1">
    <citation type="journal article" date="2015" name="Genome Announc.">
        <title>Draft Genome Sequence of the Terrestrial Cyanobacterium Scytonema millei VB511283, Isolated from Eastern India.</title>
        <authorList>
            <person name="Sen D."/>
            <person name="Chandrababunaidu M.M."/>
            <person name="Singh D."/>
            <person name="Sanghi N."/>
            <person name="Ghorai A."/>
            <person name="Mishra G.P."/>
            <person name="Madduluri M."/>
            <person name="Adhikary S.P."/>
            <person name="Tripathy S."/>
        </authorList>
    </citation>
    <scope>NUCLEOTIDE SEQUENCE [LARGE SCALE GENOMIC DNA]</scope>
    <source>
        <strain evidence="1 2">VB511283</strain>
    </source>
</reference>
<dbReference type="InterPro" id="IPR011659">
    <property type="entry name" value="WD40"/>
</dbReference>
<dbReference type="OrthoDB" id="10004228at2"/>
<name>A0A9X5I8B3_9CYAN</name>
<proteinExistence type="predicted"/>
<sequence length="139" mass="15386">MAGNFQHFKKFTLSHTWETTWCIASMALSPDGTILVYSEFDDWTFKDSGFDVFDLTIGQQVCYFDTGRIRGYGRSFALSPNGRKIVWRSGNTITVGDLTIGKGIRTFQDSAGSIAVSPDGKSIICFSPEIAKMFDVETG</sequence>
<evidence type="ECO:0000313" key="1">
    <source>
        <dbReference type="EMBL" id="NHC37922.1"/>
    </source>
</evidence>
<dbReference type="SUPFAM" id="SSF50969">
    <property type="entry name" value="YVTN repeat-like/Quinoprotein amine dehydrogenase"/>
    <property type="match status" value="1"/>
</dbReference>
<dbReference type="Gene3D" id="2.130.10.10">
    <property type="entry name" value="YVTN repeat-like/Quinoprotein amine dehydrogenase"/>
    <property type="match status" value="1"/>
</dbReference>
<dbReference type="InterPro" id="IPR015943">
    <property type="entry name" value="WD40/YVTN_repeat-like_dom_sf"/>
</dbReference>
<dbReference type="AlphaFoldDB" id="A0A9X5I8B3"/>
<accession>A0A9X5I8B3</accession>
<comment type="caution">
    <text evidence="1">The sequence shown here is derived from an EMBL/GenBank/DDBJ whole genome shotgun (WGS) entry which is preliminary data.</text>
</comment>
<dbReference type="Proteomes" id="UP000031532">
    <property type="component" value="Unassembled WGS sequence"/>
</dbReference>
<organism evidence="1 2">
    <name type="scientific">Scytonema millei VB511283</name>
    <dbReference type="NCBI Taxonomy" id="1245923"/>
    <lineage>
        <taxon>Bacteria</taxon>
        <taxon>Bacillati</taxon>
        <taxon>Cyanobacteriota</taxon>
        <taxon>Cyanophyceae</taxon>
        <taxon>Nostocales</taxon>
        <taxon>Scytonemataceae</taxon>
        <taxon>Scytonema</taxon>
    </lineage>
</organism>
<protein>
    <submittedName>
        <fullName evidence="1">Uncharacterized protein</fullName>
    </submittedName>
</protein>
<dbReference type="RefSeq" id="WP_132867543.1">
    <property type="nucleotide sequence ID" value="NZ_JTJC03000013.1"/>
</dbReference>
<keyword evidence="2" id="KW-1185">Reference proteome</keyword>
<dbReference type="EMBL" id="JTJC03000013">
    <property type="protein sequence ID" value="NHC37922.1"/>
    <property type="molecule type" value="Genomic_DNA"/>
</dbReference>
<dbReference type="Pfam" id="PF07676">
    <property type="entry name" value="PD40"/>
    <property type="match status" value="1"/>
</dbReference>
<evidence type="ECO:0000313" key="2">
    <source>
        <dbReference type="Proteomes" id="UP000031532"/>
    </source>
</evidence>